<dbReference type="Proteomes" id="UP000077266">
    <property type="component" value="Unassembled WGS sequence"/>
</dbReference>
<keyword evidence="8" id="KW-0862">Zinc</keyword>
<evidence type="ECO:0000256" key="7">
    <source>
        <dbReference type="ARBA" id="ARBA00022801"/>
    </source>
</evidence>
<proteinExistence type="inferred from homology"/>
<dbReference type="GO" id="GO:0042781">
    <property type="term" value="F:3'-tRNA processing endoribonuclease activity"/>
    <property type="evidence" value="ECO:0007669"/>
    <property type="project" value="TreeGrafter"/>
</dbReference>
<dbReference type="SUPFAM" id="SSF56281">
    <property type="entry name" value="Metallo-hydrolase/oxidoreductase"/>
    <property type="match status" value="1"/>
</dbReference>
<dbReference type="InParanoid" id="A0A165J110"/>
<evidence type="ECO:0000256" key="4">
    <source>
        <dbReference type="ARBA" id="ARBA00022722"/>
    </source>
</evidence>
<dbReference type="Gene3D" id="3.60.15.10">
    <property type="entry name" value="Ribonuclease Z/Hydroxyacylglutathione hydrolase-like"/>
    <property type="match status" value="1"/>
</dbReference>
<dbReference type="OrthoDB" id="527344at2759"/>
<evidence type="ECO:0000313" key="9">
    <source>
        <dbReference type="EMBL" id="KZV94167.1"/>
    </source>
</evidence>
<evidence type="ECO:0000256" key="5">
    <source>
        <dbReference type="ARBA" id="ARBA00022723"/>
    </source>
</evidence>
<keyword evidence="3" id="KW-0819">tRNA processing</keyword>
<comment type="subunit">
    <text evidence="2">Homodimer.</text>
</comment>
<dbReference type="AlphaFoldDB" id="A0A165J110"/>
<dbReference type="GO" id="GO:0005634">
    <property type="term" value="C:nucleus"/>
    <property type="evidence" value="ECO:0007669"/>
    <property type="project" value="TreeGrafter"/>
</dbReference>
<keyword evidence="6" id="KW-0255">Endonuclease</keyword>
<evidence type="ECO:0000256" key="2">
    <source>
        <dbReference type="ARBA" id="ARBA00011738"/>
    </source>
</evidence>
<gene>
    <name evidence="9" type="ORF">EXIGLDRAFT_709094</name>
</gene>
<protein>
    <submittedName>
        <fullName evidence="9">Uncharacterized protein</fullName>
    </submittedName>
</protein>
<dbReference type="HAMAP" id="MF_01818">
    <property type="entry name" value="RNase_Z_BN"/>
    <property type="match status" value="1"/>
</dbReference>
<evidence type="ECO:0000313" key="10">
    <source>
        <dbReference type="Proteomes" id="UP000077266"/>
    </source>
</evidence>
<dbReference type="EMBL" id="KV425977">
    <property type="protein sequence ID" value="KZV94167.1"/>
    <property type="molecule type" value="Genomic_DNA"/>
</dbReference>
<dbReference type="CDD" id="cd07717">
    <property type="entry name" value="RNaseZ_ZiPD-like_MBL-fold"/>
    <property type="match status" value="1"/>
</dbReference>
<comment type="cofactor">
    <cofactor evidence="1">
        <name>Zn(2+)</name>
        <dbReference type="ChEBI" id="CHEBI:29105"/>
    </cofactor>
</comment>
<keyword evidence="10" id="KW-1185">Reference proteome</keyword>
<sequence length="434" mass="46734">MVASPLSLTFIGTCSGGGPSASRNCTATALNLGNGQSWLIDCAEATQHKMLQFKSPLPSKVKRVFITHMHVDHVSGLVPLMSTIMFPLAYSGPPDTIRLQVYGPAGLRSFVRNNLKAMFLQLGGKYEVNELLSVDDVPTTNAPEELHESEAPGRDFYAGDDGTWPAFERTPDGWCISAGPLVHRAPCVGYIFNEPPIPRAVSPEYLARLNTIPLHLLPPGVLQPRHLLGHLQAEGAVTLADGVVLEPPPRTRGRKVVVLGDTCDASGCAEMAYGADALVHEATNAHVERAGKPSAVKNHEQVERKAIGRGHSTPRMAGDFARRINARGLVMNHFSSRFGAVPMHGHGRMAQERADFMSQLTAQAMRAFGSPNVIAAEDGFVLDIPVPEEEERWRPIPSGHAEGPVVREADVSGGDATVLGNEVHGTIMRVETPM</sequence>
<dbReference type="InterPro" id="IPR036866">
    <property type="entry name" value="RibonucZ/Hydroxyglut_hydro"/>
</dbReference>
<dbReference type="GO" id="GO:0046872">
    <property type="term" value="F:metal ion binding"/>
    <property type="evidence" value="ECO:0007669"/>
    <property type="project" value="UniProtKB-KW"/>
</dbReference>
<dbReference type="InterPro" id="IPR013471">
    <property type="entry name" value="RNase_Z/BN"/>
</dbReference>
<keyword evidence="7" id="KW-0378">Hydrolase</keyword>
<evidence type="ECO:0000256" key="1">
    <source>
        <dbReference type="ARBA" id="ARBA00001947"/>
    </source>
</evidence>
<evidence type="ECO:0000256" key="6">
    <source>
        <dbReference type="ARBA" id="ARBA00022759"/>
    </source>
</evidence>
<organism evidence="9 10">
    <name type="scientific">Exidia glandulosa HHB12029</name>
    <dbReference type="NCBI Taxonomy" id="1314781"/>
    <lineage>
        <taxon>Eukaryota</taxon>
        <taxon>Fungi</taxon>
        <taxon>Dikarya</taxon>
        <taxon>Basidiomycota</taxon>
        <taxon>Agaricomycotina</taxon>
        <taxon>Agaricomycetes</taxon>
        <taxon>Auriculariales</taxon>
        <taxon>Exidiaceae</taxon>
        <taxon>Exidia</taxon>
    </lineage>
</organism>
<dbReference type="Pfam" id="PF23023">
    <property type="entry name" value="Anti-Pycsar_Apyc1"/>
    <property type="match status" value="1"/>
</dbReference>
<evidence type="ECO:0000256" key="3">
    <source>
        <dbReference type="ARBA" id="ARBA00022694"/>
    </source>
</evidence>
<name>A0A165J110_EXIGL</name>
<reference evidence="9 10" key="1">
    <citation type="journal article" date="2016" name="Mol. Biol. Evol.">
        <title>Comparative Genomics of Early-Diverging Mushroom-Forming Fungi Provides Insights into the Origins of Lignocellulose Decay Capabilities.</title>
        <authorList>
            <person name="Nagy L.G."/>
            <person name="Riley R."/>
            <person name="Tritt A."/>
            <person name="Adam C."/>
            <person name="Daum C."/>
            <person name="Floudas D."/>
            <person name="Sun H."/>
            <person name="Yadav J.S."/>
            <person name="Pangilinan J."/>
            <person name="Larsson K.H."/>
            <person name="Matsuura K."/>
            <person name="Barry K."/>
            <person name="Labutti K."/>
            <person name="Kuo R."/>
            <person name="Ohm R.A."/>
            <person name="Bhattacharya S.S."/>
            <person name="Shirouzu T."/>
            <person name="Yoshinaga Y."/>
            <person name="Martin F.M."/>
            <person name="Grigoriev I.V."/>
            <person name="Hibbett D.S."/>
        </authorList>
    </citation>
    <scope>NUCLEOTIDE SEQUENCE [LARGE SCALE GENOMIC DNA]</scope>
    <source>
        <strain evidence="9 10">HHB12029</strain>
    </source>
</reference>
<dbReference type="PANTHER" id="PTHR46018:SF2">
    <property type="entry name" value="ZINC PHOSPHODIESTERASE ELAC PROTEIN 1"/>
    <property type="match status" value="1"/>
</dbReference>
<keyword evidence="5" id="KW-0479">Metal-binding</keyword>
<keyword evidence="4" id="KW-0540">Nuclease</keyword>
<dbReference type="STRING" id="1314781.A0A165J110"/>
<accession>A0A165J110</accession>
<dbReference type="PANTHER" id="PTHR46018">
    <property type="entry name" value="ZINC PHOSPHODIESTERASE ELAC PROTEIN 1"/>
    <property type="match status" value="1"/>
</dbReference>
<evidence type="ECO:0000256" key="8">
    <source>
        <dbReference type="ARBA" id="ARBA00022833"/>
    </source>
</evidence>